<evidence type="ECO:0000256" key="1">
    <source>
        <dbReference type="ARBA" id="ARBA00022729"/>
    </source>
</evidence>
<evidence type="ECO:0000259" key="2">
    <source>
        <dbReference type="Pfam" id="PF07715"/>
    </source>
</evidence>
<reference evidence="3" key="1">
    <citation type="journal article" date="2012" name="PLoS ONE">
        <title>Gene sets for utilization of primary and secondary nutrition supplies in the distal gut of endangered iberian lynx.</title>
        <authorList>
            <person name="Alcaide M."/>
            <person name="Messina E."/>
            <person name="Richter M."/>
            <person name="Bargiela R."/>
            <person name="Peplies J."/>
            <person name="Huws S.A."/>
            <person name="Newbold C.J."/>
            <person name="Golyshin P.N."/>
            <person name="Simon M.A."/>
            <person name="Lopez G."/>
            <person name="Yakimov M.M."/>
            <person name="Ferrer M."/>
        </authorList>
    </citation>
    <scope>NUCLEOTIDE SEQUENCE</scope>
</reference>
<keyword evidence="1" id="KW-0732">Signal</keyword>
<dbReference type="SUPFAM" id="SSF56935">
    <property type="entry name" value="Porins"/>
    <property type="match status" value="1"/>
</dbReference>
<dbReference type="InterPro" id="IPR037066">
    <property type="entry name" value="Plug_dom_sf"/>
</dbReference>
<sequence length="213" mass="23030">AIAQRRIFGVVTDNNNTPLPGATVVVKEQSDLGAVANVDGSYELRLPDNKDYTITATCIGYVGLSKKINEAYDGELNLQLSENNTILDQVVVTGTRTPKLLKDAPIVTRVISESDIKRMDATNIGDLLQTELPGIEFSYSMNQQTSLNMSGFGGNSVLFLVDGERLAGETLDNVDYSRLNMDNVQRIEIVKGAASSLYGSNAVGGVGQYHQPR</sequence>
<dbReference type="SUPFAM" id="SSF49464">
    <property type="entry name" value="Carboxypeptidase regulatory domain-like"/>
    <property type="match status" value="1"/>
</dbReference>
<evidence type="ECO:0000313" key="3">
    <source>
        <dbReference type="EMBL" id="EJW94473.1"/>
    </source>
</evidence>
<dbReference type="PANTHER" id="PTHR30069">
    <property type="entry name" value="TONB-DEPENDENT OUTER MEMBRANE RECEPTOR"/>
    <property type="match status" value="1"/>
</dbReference>
<dbReference type="GO" id="GO:0009279">
    <property type="term" value="C:cell outer membrane"/>
    <property type="evidence" value="ECO:0007669"/>
    <property type="project" value="TreeGrafter"/>
</dbReference>
<keyword evidence="3" id="KW-0675">Receptor</keyword>
<dbReference type="GO" id="GO:0015344">
    <property type="term" value="F:siderophore uptake transmembrane transporter activity"/>
    <property type="evidence" value="ECO:0007669"/>
    <property type="project" value="TreeGrafter"/>
</dbReference>
<dbReference type="InterPro" id="IPR008969">
    <property type="entry name" value="CarboxyPept-like_regulatory"/>
</dbReference>
<accession>J9FJ84</accession>
<dbReference type="InterPro" id="IPR039426">
    <property type="entry name" value="TonB-dep_rcpt-like"/>
</dbReference>
<dbReference type="Gene3D" id="2.170.130.10">
    <property type="entry name" value="TonB-dependent receptor, plug domain"/>
    <property type="match status" value="1"/>
</dbReference>
<dbReference type="AlphaFoldDB" id="J9FJ84"/>
<comment type="caution">
    <text evidence="3">The sequence shown here is derived from an EMBL/GenBank/DDBJ whole genome shotgun (WGS) entry which is preliminary data.</text>
</comment>
<dbReference type="PROSITE" id="PS52016">
    <property type="entry name" value="TONB_DEPENDENT_REC_3"/>
    <property type="match status" value="1"/>
</dbReference>
<name>J9FJ84_9ZZZZ</name>
<dbReference type="PANTHER" id="PTHR30069:SF29">
    <property type="entry name" value="HEMOGLOBIN AND HEMOGLOBIN-HAPTOGLOBIN-BINDING PROTEIN 1-RELATED"/>
    <property type="match status" value="1"/>
</dbReference>
<dbReference type="GO" id="GO:0044718">
    <property type="term" value="P:siderophore transmembrane transport"/>
    <property type="evidence" value="ECO:0007669"/>
    <property type="project" value="TreeGrafter"/>
</dbReference>
<dbReference type="Gene3D" id="2.60.40.1120">
    <property type="entry name" value="Carboxypeptidase-like, regulatory domain"/>
    <property type="match status" value="1"/>
</dbReference>
<feature type="non-terminal residue" evidence="3">
    <location>
        <position position="1"/>
    </location>
</feature>
<dbReference type="InterPro" id="IPR012910">
    <property type="entry name" value="Plug_dom"/>
</dbReference>
<dbReference type="EMBL" id="AMCI01006354">
    <property type="protein sequence ID" value="EJW94473.1"/>
    <property type="molecule type" value="Genomic_DNA"/>
</dbReference>
<dbReference type="Pfam" id="PF07715">
    <property type="entry name" value="Plug"/>
    <property type="match status" value="1"/>
</dbReference>
<feature type="non-terminal residue" evidence="3">
    <location>
        <position position="213"/>
    </location>
</feature>
<dbReference type="Pfam" id="PF13715">
    <property type="entry name" value="CarbopepD_reg_2"/>
    <property type="match status" value="1"/>
</dbReference>
<proteinExistence type="predicted"/>
<protein>
    <submittedName>
        <fullName evidence="3">Protein containing TonB-dependent receptor, plug domain protein</fullName>
    </submittedName>
</protein>
<gene>
    <name evidence="3" type="ORF">EVA_17420</name>
</gene>
<feature type="domain" description="TonB-dependent receptor plug" evidence="2">
    <location>
        <begin position="102"/>
        <end position="206"/>
    </location>
</feature>
<organism evidence="3">
    <name type="scientific">gut metagenome</name>
    <dbReference type="NCBI Taxonomy" id="749906"/>
    <lineage>
        <taxon>unclassified sequences</taxon>
        <taxon>metagenomes</taxon>
        <taxon>organismal metagenomes</taxon>
    </lineage>
</organism>